<keyword evidence="3" id="KW-1185">Reference proteome</keyword>
<evidence type="ECO:0000256" key="1">
    <source>
        <dbReference type="SAM" id="Phobius"/>
    </source>
</evidence>
<dbReference type="Proteomes" id="UP000734218">
    <property type="component" value="Unassembled WGS sequence"/>
</dbReference>
<dbReference type="InterPro" id="IPR025461">
    <property type="entry name" value="ABA4-like"/>
</dbReference>
<dbReference type="Pfam" id="PF14108">
    <property type="entry name" value="ABA4-like"/>
    <property type="match status" value="1"/>
</dbReference>
<dbReference type="RefSeq" id="WP_209023369.1">
    <property type="nucleotide sequence ID" value="NZ_JAATJE010000002.1"/>
</dbReference>
<reference evidence="2 3" key="1">
    <citation type="submission" date="2020-03" db="EMBL/GenBank/DDBJ databases">
        <title>Genomic Encyclopedia of Type Strains, Phase IV (KMG-IV): sequencing the most valuable type-strain genomes for metagenomic binning, comparative biology and taxonomic classification.</title>
        <authorList>
            <person name="Goeker M."/>
        </authorList>
    </citation>
    <scope>NUCLEOTIDE SEQUENCE [LARGE SCALE GENOMIC DNA]</scope>
    <source>
        <strain evidence="2 3">DSM 27651</strain>
    </source>
</reference>
<organism evidence="2 3">
    <name type="scientific">Sphingomonas jejuensis</name>
    <dbReference type="NCBI Taxonomy" id="904715"/>
    <lineage>
        <taxon>Bacteria</taxon>
        <taxon>Pseudomonadati</taxon>
        <taxon>Pseudomonadota</taxon>
        <taxon>Alphaproteobacteria</taxon>
        <taxon>Sphingomonadales</taxon>
        <taxon>Sphingomonadaceae</taxon>
        <taxon>Sphingomonas</taxon>
    </lineage>
</organism>
<protein>
    <submittedName>
        <fullName evidence="2">Uncharacterized protein YhhL (DUF1145 family)</fullName>
    </submittedName>
</protein>
<name>A0ABX0XME8_9SPHN</name>
<evidence type="ECO:0000313" key="2">
    <source>
        <dbReference type="EMBL" id="NJC34541.1"/>
    </source>
</evidence>
<accession>A0ABX0XME8</accession>
<gene>
    <name evidence="2" type="ORF">GGR88_002055</name>
</gene>
<keyword evidence="1" id="KW-0812">Transmembrane</keyword>
<keyword evidence="1" id="KW-1133">Transmembrane helix</keyword>
<comment type="caution">
    <text evidence="2">The sequence shown here is derived from an EMBL/GenBank/DDBJ whole genome shotgun (WGS) entry which is preliminary data.</text>
</comment>
<feature type="transmembrane region" description="Helical" evidence="1">
    <location>
        <begin position="111"/>
        <end position="133"/>
    </location>
</feature>
<evidence type="ECO:0000313" key="3">
    <source>
        <dbReference type="Proteomes" id="UP000734218"/>
    </source>
</evidence>
<proteinExistence type="predicted"/>
<sequence>MTADGMFRIANLLALVGWVVLIASLFAPRLRPVAWRLTGIVVPGLLALLYLAQLGSFAATDGGFGSLAAIRTLFADDRALLAGWVHYLAFDLVVGTLILREGLGRGLPKAALLLSLPLTFLLGPVGFLVFLAARPFARVEA</sequence>
<feature type="transmembrane region" description="Helical" evidence="1">
    <location>
        <begin position="6"/>
        <end position="27"/>
    </location>
</feature>
<keyword evidence="1" id="KW-0472">Membrane</keyword>
<dbReference type="EMBL" id="JAATJE010000002">
    <property type="protein sequence ID" value="NJC34541.1"/>
    <property type="molecule type" value="Genomic_DNA"/>
</dbReference>
<feature type="transmembrane region" description="Helical" evidence="1">
    <location>
        <begin position="79"/>
        <end position="99"/>
    </location>
</feature>
<feature type="transmembrane region" description="Helical" evidence="1">
    <location>
        <begin position="39"/>
        <end position="59"/>
    </location>
</feature>